<accession>Q23DC0</accession>
<dbReference type="PANTHER" id="PTHR47052">
    <property type="entry name" value="CONSERVED SERINE PROLINE-RICH PROTEIN (AFU_ORTHOLOGUE AFUA_2G01790)"/>
    <property type="match status" value="1"/>
</dbReference>
<dbReference type="InterPro" id="IPR000008">
    <property type="entry name" value="C2_dom"/>
</dbReference>
<feature type="compositionally biased region" description="Pro residues" evidence="1">
    <location>
        <begin position="290"/>
        <end position="316"/>
    </location>
</feature>
<dbReference type="AlphaFoldDB" id="Q23DC0"/>
<dbReference type="Proteomes" id="UP000009168">
    <property type="component" value="Unassembled WGS sequence"/>
</dbReference>
<reference evidence="4" key="1">
    <citation type="journal article" date="2006" name="PLoS Biol.">
        <title>Macronuclear genome sequence of the ciliate Tetrahymena thermophila, a model eukaryote.</title>
        <authorList>
            <person name="Eisen J.A."/>
            <person name="Coyne R.S."/>
            <person name="Wu M."/>
            <person name="Wu D."/>
            <person name="Thiagarajan M."/>
            <person name="Wortman J.R."/>
            <person name="Badger J.H."/>
            <person name="Ren Q."/>
            <person name="Amedeo P."/>
            <person name="Jones K.M."/>
            <person name="Tallon L.J."/>
            <person name="Delcher A.L."/>
            <person name="Salzberg S.L."/>
            <person name="Silva J.C."/>
            <person name="Haas B.J."/>
            <person name="Majoros W.H."/>
            <person name="Farzad M."/>
            <person name="Carlton J.M."/>
            <person name="Smith R.K. Jr."/>
            <person name="Garg J."/>
            <person name="Pearlman R.E."/>
            <person name="Karrer K.M."/>
            <person name="Sun L."/>
            <person name="Manning G."/>
            <person name="Elde N.C."/>
            <person name="Turkewitz A.P."/>
            <person name="Asai D.J."/>
            <person name="Wilkes D.E."/>
            <person name="Wang Y."/>
            <person name="Cai H."/>
            <person name="Collins K."/>
            <person name="Stewart B.A."/>
            <person name="Lee S.R."/>
            <person name="Wilamowska K."/>
            <person name="Weinberg Z."/>
            <person name="Ruzzo W.L."/>
            <person name="Wloga D."/>
            <person name="Gaertig J."/>
            <person name="Frankel J."/>
            <person name="Tsao C.-C."/>
            <person name="Gorovsky M.A."/>
            <person name="Keeling P.J."/>
            <person name="Waller R.F."/>
            <person name="Patron N.J."/>
            <person name="Cherry J.M."/>
            <person name="Stover N.A."/>
            <person name="Krieger C.J."/>
            <person name="del Toro C."/>
            <person name="Ryder H.F."/>
            <person name="Williamson S.C."/>
            <person name="Barbeau R.A."/>
            <person name="Hamilton E.P."/>
            <person name="Orias E."/>
        </authorList>
    </citation>
    <scope>NUCLEOTIDE SEQUENCE [LARGE SCALE GENOMIC DNA]</scope>
    <source>
        <strain evidence="4">SB210</strain>
    </source>
</reference>
<proteinExistence type="predicted"/>
<dbReference type="InterPro" id="IPR052981">
    <property type="entry name" value="Ingression_C2_domain"/>
</dbReference>
<feature type="region of interest" description="Disordered" evidence="1">
    <location>
        <begin position="290"/>
        <end position="390"/>
    </location>
</feature>
<protein>
    <submittedName>
        <fullName evidence="3">C2 domain protein</fullName>
    </submittedName>
</protein>
<evidence type="ECO:0000313" key="3">
    <source>
        <dbReference type="EMBL" id="EAR94653.2"/>
    </source>
</evidence>
<evidence type="ECO:0000313" key="4">
    <source>
        <dbReference type="Proteomes" id="UP000009168"/>
    </source>
</evidence>
<dbReference type="CDD" id="cd00030">
    <property type="entry name" value="C2"/>
    <property type="match status" value="2"/>
</dbReference>
<dbReference type="GeneID" id="7839744"/>
<feature type="compositionally biased region" description="Pro residues" evidence="1">
    <location>
        <begin position="381"/>
        <end position="390"/>
    </location>
</feature>
<dbReference type="InterPro" id="IPR035892">
    <property type="entry name" value="C2_domain_sf"/>
</dbReference>
<dbReference type="SUPFAM" id="SSF49562">
    <property type="entry name" value="C2 domain (Calcium/lipid-binding domain, CaLB)"/>
    <property type="match status" value="2"/>
</dbReference>
<name>Q23DC0_TETTS</name>
<dbReference type="Gene3D" id="2.60.40.150">
    <property type="entry name" value="C2 domain"/>
    <property type="match status" value="2"/>
</dbReference>
<dbReference type="KEGG" id="tet:TTHERM_00047710"/>
<evidence type="ECO:0000256" key="1">
    <source>
        <dbReference type="SAM" id="MobiDB-lite"/>
    </source>
</evidence>
<dbReference type="OrthoDB" id="447506at2759"/>
<keyword evidence="4" id="KW-1185">Reference proteome</keyword>
<dbReference type="InParanoid" id="Q23DC0"/>
<dbReference type="HOGENOM" id="CLU_658052_0_0_1"/>
<dbReference type="PANTHER" id="PTHR47052:SF3">
    <property type="entry name" value="INGRESSION PROTEIN 1"/>
    <property type="match status" value="1"/>
</dbReference>
<dbReference type="RefSeq" id="XP_001014766.2">
    <property type="nucleotide sequence ID" value="XM_001014766.2"/>
</dbReference>
<gene>
    <name evidence="3" type="ORF">TTHERM_00047710</name>
</gene>
<dbReference type="Pfam" id="PF00168">
    <property type="entry name" value="C2"/>
    <property type="match status" value="2"/>
</dbReference>
<feature type="compositionally biased region" description="Low complexity" evidence="1">
    <location>
        <begin position="317"/>
        <end position="340"/>
    </location>
</feature>
<feature type="domain" description="C2" evidence="2">
    <location>
        <begin position="1"/>
        <end position="107"/>
    </location>
</feature>
<evidence type="ECO:0000259" key="2">
    <source>
        <dbReference type="PROSITE" id="PS50004"/>
    </source>
</evidence>
<dbReference type="EMBL" id="GG662712">
    <property type="protein sequence ID" value="EAR94653.2"/>
    <property type="molecule type" value="Genomic_DNA"/>
</dbReference>
<organism evidence="3 4">
    <name type="scientific">Tetrahymena thermophila (strain SB210)</name>
    <dbReference type="NCBI Taxonomy" id="312017"/>
    <lineage>
        <taxon>Eukaryota</taxon>
        <taxon>Sar</taxon>
        <taxon>Alveolata</taxon>
        <taxon>Ciliophora</taxon>
        <taxon>Intramacronucleata</taxon>
        <taxon>Oligohymenophorea</taxon>
        <taxon>Hymenostomatida</taxon>
        <taxon>Tetrahymenina</taxon>
        <taxon>Tetrahymenidae</taxon>
        <taxon>Tetrahymena</taxon>
    </lineage>
</organism>
<dbReference type="eggNOG" id="ENOG502S770">
    <property type="taxonomic scope" value="Eukaryota"/>
</dbReference>
<sequence>MQSVSGKLQIQLIGAQLTRDVKLIGSMNPYVVFRFGDIKKTSAVNEGGGKNPKWCDKIDFQKIKETKINIDVYNMRKLGLFDNDLICSGTLDLCKFTQQYQGYEAIPLYHGSSSAGTLNIQVTFTPDVQQVYQFGQIILQGEAPLDITLRVVSALLTRDTQWFGSMCCYYVATCGDKKHTSTLCNSGKTPQWSDKFNIAKKSDQKFNIEIINQNNKTCVATCVVPHEVLANYQPGVRTLPLSYQGTPAGQLFLEVTYNSYPGDMVAPIYQPLQDYCPEYYDVCPASIPQYPPQQPQYPPQQPQYPPQQPQYPPYQPQYPSQEVQYPPQEVQYPPQEVQYPPQQPQYPPQQSCYAPQYPPAPQDQCSNPYGHYPNLQQQYPQYPPPPPPQY</sequence>
<dbReference type="PROSITE" id="PS50004">
    <property type="entry name" value="C2"/>
    <property type="match status" value="1"/>
</dbReference>